<feature type="DNA-binding region" description="H-T-H motif" evidence="4">
    <location>
        <begin position="33"/>
        <end position="52"/>
    </location>
</feature>
<dbReference type="InterPro" id="IPR001647">
    <property type="entry name" value="HTH_TetR"/>
</dbReference>
<keyword evidence="2 4" id="KW-0238">DNA-binding</keyword>
<dbReference type="InterPro" id="IPR036271">
    <property type="entry name" value="Tet_transcr_reg_TetR-rel_C_sf"/>
</dbReference>
<dbReference type="PANTHER" id="PTHR47506:SF10">
    <property type="entry name" value="TRANSCRIPTIONAL REGULATORY PROTEIN"/>
    <property type="match status" value="1"/>
</dbReference>
<dbReference type="PANTHER" id="PTHR47506">
    <property type="entry name" value="TRANSCRIPTIONAL REGULATORY PROTEIN"/>
    <property type="match status" value="1"/>
</dbReference>
<evidence type="ECO:0000313" key="7">
    <source>
        <dbReference type="Proteomes" id="UP000238196"/>
    </source>
</evidence>
<organism evidence="6 7">
    <name type="scientific">Proteobacteria bacterium 228</name>
    <dbReference type="NCBI Taxonomy" id="2083153"/>
    <lineage>
        <taxon>Bacteria</taxon>
        <taxon>Pseudomonadati</taxon>
        <taxon>Pseudomonadota</taxon>
    </lineage>
</organism>
<dbReference type="PROSITE" id="PS01081">
    <property type="entry name" value="HTH_TETR_1"/>
    <property type="match status" value="1"/>
</dbReference>
<dbReference type="Proteomes" id="UP000238196">
    <property type="component" value="Unassembled WGS sequence"/>
</dbReference>
<dbReference type="SUPFAM" id="SSF46689">
    <property type="entry name" value="Homeodomain-like"/>
    <property type="match status" value="1"/>
</dbReference>
<dbReference type="InterPro" id="IPR011075">
    <property type="entry name" value="TetR_C"/>
</dbReference>
<dbReference type="PRINTS" id="PR00455">
    <property type="entry name" value="HTHTETR"/>
</dbReference>
<reference evidence="6 7" key="1">
    <citation type="submission" date="2018-02" db="EMBL/GenBank/DDBJ databases">
        <title>novel marine gammaproteobacteria from coastal saline agro ecosystem.</title>
        <authorList>
            <person name="Krishnan R."/>
            <person name="Ramesh Kumar N."/>
        </authorList>
    </citation>
    <scope>NUCLEOTIDE SEQUENCE [LARGE SCALE GENOMIC DNA]</scope>
    <source>
        <strain evidence="6 7">228</strain>
    </source>
</reference>
<dbReference type="InterPro" id="IPR009057">
    <property type="entry name" value="Homeodomain-like_sf"/>
</dbReference>
<evidence type="ECO:0000313" key="6">
    <source>
        <dbReference type="EMBL" id="PPC78316.1"/>
    </source>
</evidence>
<name>A0A2S5KVL1_9PROT</name>
<evidence type="ECO:0000256" key="1">
    <source>
        <dbReference type="ARBA" id="ARBA00023015"/>
    </source>
</evidence>
<dbReference type="InterPro" id="IPR023772">
    <property type="entry name" value="DNA-bd_HTH_TetR-type_CS"/>
</dbReference>
<evidence type="ECO:0000256" key="3">
    <source>
        <dbReference type="ARBA" id="ARBA00023163"/>
    </source>
</evidence>
<dbReference type="EMBL" id="PRLP01000017">
    <property type="protein sequence ID" value="PPC78316.1"/>
    <property type="molecule type" value="Genomic_DNA"/>
</dbReference>
<proteinExistence type="predicted"/>
<dbReference type="GO" id="GO:0003677">
    <property type="term" value="F:DNA binding"/>
    <property type="evidence" value="ECO:0007669"/>
    <property type="project" value="UniProtKB-UniRule"/>
</dbReference>
<dbReference type="Pfam" id="PF00440">
    <property type="entry name" value="TetR_N"/>
    <property type="match status" value="1"/>
</dbReference>
<keyword evidence="1" id="KW-0805">Transcription regulation</keyword>
<dbReference type="SUPFAM" id="SSF48498">
    <property type="entry name" value="Tetracyclin repressor-like, C-terminal domain"/>
    <property type="match status" value="1"/>
</dbReference>
<sequence>MNRQRGRPRQFDLEQALDSAIGVFRQQGYHAASISDLGAAMGLTAGSLYKAFKDKRQLFLAAFERYTLLRRAALNSHLQDACSGFEAVRRVLQFYVRSSGGDEGQQGCLVVGSMVALSTLDTDLADHVRRSAAGLRGQLQQQILRGQQDGSIAPDVNAEVSAELLYCLLQGMRVAGKCQALDEAVIPTALKLLT</sequence>
<evidence type="ECO:0000256" key="4">
    <source>
        <dbReference type="PROSITE-ProRule" id="PRU00335"/>
    </source>
</evidence>
<dbReference type="Pfam" id="PF16925">
    <property type="entry name" value="TetR_C_13"/>
    <property type="match status" value="1"/>
</dbReference>
<feature type="domain" description="HTH tetR-type" evidence="5">
    <location>
        <begin position="10"/>
        <end position="70"/>
    </location>
</feature>
<comment type="caution">
    <text evidence="6">The sequence shown here is derived from an EMBL/GenBank/DDBJ whole genome shotgun (WGS) entry which is preliminary data.</text>
</comment>
<dbReference type="OrthoDB" id="9779746at2"/>
<dbReference type="PROSITE" id="PS50977">
    <property type="entry name" value="HTH_TETR_2"/>
    <property type="match status" value="1"/>
</dbReference>
<evidence type="ECO:0000259" key="5">
    <source>
        <dbReference type="PROSITE" id="PS50977"/>
    </source>
</evidence>
<evidence type="ECO:0000256" key="2">
    <source>
        <dbReference type="ARBA" id="ARBA00023125"/>
    </source>
</evidence>
<dbReference type="Gene3D" id="1.10.10.60">
    <property type="entry name" value="Homeodomain-like"/>
    <property type="match status" value="1"/>
</dbReference>
<dbReference type="Gene3D" id="1.10.357.10">
    <property type="entry name" value="Tetracycline Repressor, domain 2"/>
    <property type="match status" value="1"/>
</dbReference>
<dbReference type="AlphaFoldDB" id="A0A2S5KVL1"/>
<protein>
    <submittedName>
        <fullName evidence="6">TetR family transcriptional regulator</fullName>
    </submittedName>
</protein>
<gene>
    <name evidence="6" type="ORF">C4K68_06495</name>
</gene>
<accession>A0A2S5KVL1</accession>
<keyword evidence="3" id="KW-0804">Transcription</keyword>